<dbReference type="OrthoDB" id="5185819at2"/>
<dbReference type="EMBL" id="SDMQ01000001">
    <property type="protein sequence ID" value="TBT88693.1"/>
    <property type="molecule type" value="Genomic_DNA"/>
</dbReference>
<comment type="caution">
    <text evidence="2">The sequence shown here is derived from an EMBL/GenBank/DDBJ whole genome shotgun (WGS) entry which is preliminary data.</text>
</comment>
<name>A0A4Q9KH70_9ACTN</name>
<dbReference type="InterPro" id="IPR034660">
    <property type="entry name" value="DinB/YfiT-like"/>
</dbReference>
<dbReference type="Proteomes" id="UP000292373">
    <property type="component" value="Unassembled WGS sequence"/>
</dbReference>
<accession>A0A4Q9KH70</accession>
<proteinExistence type="predicted"/>
<gene>
    <name evidence="2" type="ORF">ET989_01790</name>
</gene>
<dbReference type="Pfam" id="PF11716">
    <property type="entry name" value="MDMPI_N"/>
    <property type="match status" value="1"/>
</dbReference>
<protein>
    <submittedName>
        <fullName evidence="2">TIGR03086 family protein</fullName>
    </submittedName>
</protein>
<dbReference type="SUPFAM" id="SSF109854">
    <property type="entry name" value="DinB/YfiT-like putative metalloenzymes"/>
    <property type="match status" value="1"/>
</dbReference>
<reference evidence="2 3" key="1">
    <citation type="submission" date="2019-01" db="EMBL/GenBank/DDBJ databases">
        <title>Lactibacter flavus gen. nov., sp. nov., a novel bacterium of the family Propionibacteriaceae isolated from raw milk and dairy products.</title>
        <authorList>
            <person name="Huptas C."/>
            <person name="Wenning M."/>
            <person name="Breitenwieser F."/>
            <person name="Doll E."/>
            <person name="Von Neubeck M."/>
            <person name="Busse H.-J."/>
            <person name="Scherer S."/>
        </authorList>
    </citation>
    <scope>NUCLEOTIDE SEQUENCE [LARGE SCALE GENOMIC DNA]</scope>
    <source>
        <strain evidence="2 3">KCTC 33808</strain>
    </source>
</reference>
<dbReference type="NCBIfam" id="TIGR03086">
    <property type="entry name" value="TIGR03086 family metal-binding protein"/>
    <property type="match status" value="1"/>
</dbReference>
<keyword evidence="3" id="KW-1185">Reference proteome</keyword>
<dbReference type="AlphaFoldDB" id="A0A4Q9KH70"/>
<dbReference type="InterPro" id="IPR017517">
    <property type="entry name" value="Maleyloyr_isom"/>
</dbReference>
<dbReference type="InterPro" id="IPR017520">
    <property type="entry name" value="CHP03086"/>
</dbReference>
<dbReference type="GO" id="GO:0046872">
    <property type="term" value="F:metal ion binding"/>
    <property type="evidence" value="ECO:0007669"/>
    <property type="project" value="InterPro"/>
</dbReference>
<evidence type="ECO:0000313" key="2">
    <source>
        <dbReference type="EMBL" id="TBT88693.1"/>
    </source>
</evidence>
<sequence>MTMSNQFAEAHRSASATFTDRIKGVADWDAPAPVAGWKARSVVEHLLEWFPGMLAAGSDVALPDGPDPKVDLLAAWEHQRDAVQAVLEDPATQTKTFSNPMTGDMPLAVMIQNFYTADVFMHTWDLARATGQDDRLDEAVATEMLAGMEPIEPMLRASGQFGSERGPLRADADATDRLMSFIGRDPYWSAS</sequence>
<evidence type="ECO:0000259" key="1">
    <source>
        <dbReference type="Pfam" id="PF11716"/>
    </source>
</evidence>
<dbReference type="InterPro" id="IPR024344">
    <property type="entry name" value="MDMPI_metal-binding"/>
</dbReference>
<feature type="domain" description="Mycothiol-dependent maleylpyruvate isomerase metal-binding" evidence="1">
    <location>
        <begin position="14"/>
        <end position="127"/>
    </location>
</feature>
<organism evidence="2 3">
    <name type="scientific">Propioniciclava sinopodophylli</name>
    <dbReference type="NCBI Taxonomy" id="1837344"/>
    <lineage>
        <taxon>Bacteria</taxon>
        <taxon>Bacillati</taxon>
        <taxon>Actinomycetota</taxon>
        <taxon>Actinomycetes</taxon>
        <taxon>Propionibacteriales</taxon>
        <taxon>Propionibacteriaceae</taxon>
        <taxon>Propioniciclava</taxon>
    </lineage>
</organism>
<dbReference type="NCBIfam" id="TIGR03083">
    <property type="entry name" value="maleylpyruvate isomerase family mycothiol-dependent enzyme"/>
    <property type="match status" value="1"/>
</dbReference>
<evidence type="ECO:0000313" key="3">
    <source>
        <dbReference type="Proteomes" id="UP000292373"/>
    </source>
</evidence>